<dbReference type="OMA" id="CQFSRYF"/>
<dbReference type="CDD" id="cd00684">
    <property type="entry name" value="Terpene_cyclase_plant_C1"/>
    <property type="match status" value="1"/>
</dbReference>
<dbReference type="SUPFAM" id="SSF48576">
    <property type="entry name" value="Terpenoid synthases"/>
    <property type="match status" value="1"/>
</dbReference>
<dbReference type="GO" id="GO:0046246">
    <property type="term" value="P:terpene biosynthetic process"/>
    <property type="evidence" value="ECO:0000318"/>
    <property type="project" value="GO_Central"/>
</dbReference>
<dbReference type="eggNOG" id="ENOG502QUH3">
    <property type="taxonomic scope" value="Eukaryota"/>
</dbReference>
<dbReference type="FunFam" id="1.10.600.10:FF:000007">
    <property type="entry name" value="Isoprene synthase, chloroplastic"/>
    <property type="match status" value="1"/>
</dbReference>
<dbReference type="GO" id="GO:0010333">
    <property type="term" value="F:terpene synthase activity"/>
    <property type="evidence" value="ECO:0000318"/>
    <property type="project" value="GO_Central"/>
</dbReference>
<gene>
    <name evidence="6" type="ORF">AMTR_s00007p00269050</name>
</gene>
<feature type="domain" description="Terpene synthase metal-binding" evidence="5">
    <location>
        <begin position="218"/>
        <end position="457"/>
    </location>
</feature>
<dbReference type="FunFam" id="1.50.10.130:FF:000001">
    <property type="entry name" value="Isoprene synthase, chloroplastic"/>
    <property type="match status" value="1"/>
</dbReference>
<reference evidence="7" key="1">
    <citation type="journal article" date="2013" name="Science">
        <title>The Amborella genome and the evolution of flowering plants.</title>
        <authorList>
            <consortium name="Amborella Genome Project"/>
        </authorList>
    </citation>
    <scope>NUCLEOTIDE SEQUENCE [LARGE SCALE GENOMIC DNA]</scope>
</reference>
<evidence type="ECO:0000313" key="7">
    <source>
        <dbReference type="Proteomes" id="UP000017836"/>
    </source>
</evidence>
<feature type="domain" description="Terpene synthase N-terminal" evidence="4">
    <location>
        <begin position="3"/>
        <end position="161"/>
    </location>
</feature>
<dbReference type="GO" id="GO:0000287">
    <property type="term" value="F:magnesium ion binding"/>
    <property type="evidence" value="ECO:0007669"/>
    <property type="project" value="InterPro"/>
</dbReference>
<dbReference type="InterPro" id="IPR005630">
    <property type="entry name" value="Terpene_synthase_metal-bd"/>
</dbReference>
<name>W1PD08_AMBTC</name>
<dbReference type="Gramene" id="ERN05589">
    <property type="protein sequence ID" value="ERN05589"/>
    <property type="gene ID" value="AMTR_s00007p00269050"/>
</dbReference>
<organism evidence="6 7">
    <name type="scientific">Amborella trichopoda</name>
    <dbReference type="NCBI Taxonomy" id="13333"/>
    <lineage>
        <taxon>Eukaryota</taxon>
        <taxon>Viridiplantae</taxon>
        <taxon>Streptophyta</taxon>
        <taxon>Embryophyta</taxon>
        <taxon>Tracheophyta</taxon>
        <taxon>Spermatophyta</taxon>
        <taxon>Magnoliopsida</taxon>
        <taxon>Amborellales</taxon>
        <taxon>Amborellaceae</taxon>
        <taxon>Amborella</taxon>
    </lineage>
</organism>
<dbReference type="InterPro" id="IPR034741">
    <property type="entry name" value="Terpene_cyclase-like_1_C"/>
</dbReference>
<dbReference type="SUPFAM" id="SSF48239">
    <property type="entry name" value="Terpenoid cyclases/Protein prenyltransferases"/>
    <property type="match status" value="1"/>
</dbReference>
<comment type="cofactor">
    <cofactor evidence="1">
        <name>Mg(2+)</name>
        <dbReference type="ChEBI" id="CHEBI:18420"/>
    </cofactor>
</comment>
<dbReference type="PANTHER" id="PTHR31225:SF252">
    <property type="entry name" value="TERPENE SYNTHASE 12-RELATED"/>
    <property type="match status" value="1"/>
</dbReference>
<dbReference type="HOGENOM" id="CLU_003125_7_1_1"/>
<keyword evidence="7" id="KW-1185">Reference proteome</keyword>
<proteinExistence type="predicted"/>
<dbReference type="Pfam" id="PF01397">
    <property type="entry name" value="Terpene_synth"/>
    <property type="match status" value="1"/>
</dbReference>
<dbReference type="SFLD" id="SFLDG01019">
    <property type="entry name" value="Terpene_Cyclase_Like_1_C_Termi"/>
    <property type="match status" value="1"/>
</dbReference>
<dbReference type="Gene3D" id="1.50.10.130">
    <property type="entry name" value="Terpene synthase, N-terminal domain"/>
    <property type="match status" value="1"/>
</dbReference>
<dbReference type="PANTHER" id="PTHR31225">
    <property type="entry name" value="OS04G0344100 PROTEIN-RELATED"/>
    <property type="match status" value="1"/>
</dbReference>
<evidence type="ECO:0000313" key="6">
    <source>
        <dbReference type="EMBL" id="ERN05589.1"/>
    </source>
</evidence>
<keyword evidence="2" id="KW-0479">Metal-binding</keyword>
<dbReference type="Gene3D" id="1.10.600.10">
    <property type="entry name" value="Farnesyl Diphosphate Synthase"/>
    <property type="match status" value="1"/>
</dbReference>
<dbReference type="InterPro" id="IPR008930">
    <property type="entry name" value="Terpenoid_cyclase/PrenylTrfase"/>
</dbReference>
<evidence type="ECO:0000256" key="3">
    <source>
        <dbReference type="ARBA" id="ARBA00022842"/>
    </source>
</evidence>
<dbReference type="Proteomes" id="UP000017836">
    <property type="component" value="Unassembled WGS sequence"/>
</dbReference>
<evidence type="ECO:0000259" key="4">
    <source>
        <dbReference type="Pfam" id="PF01397"/>
    </source>
</evidence>
<protein>
    <submittedName>
        <fullName evidence="6">Uncharacterized protein</fullName>
    </submittedName>
</protein>
<dbReference type="InterPro" id="IPR036965">
    <property type="entry name" value="Terpene_synth_N_sf"/>
</dbReference>
<dbReference type="InterPro" id="IPR008949">
    <property type="entry name" value="Isoprenoid_synthase_dom_sf"/>
</dbReference>
<dbReference type="InterPro" id="IPR050148">
    <property type="entry name" value="Terpene_synthase-like"/>
</dbReference>
<dbReference type="InterPro" id="IPR001906">
    <property type="entry name" value="Terpene_synth_N"/>
</dbReference>
<evidence type="ECO:0000256" key="2">
    <source>
        <dbReference type="ARBA" id="ARBA00022723"/>
    </source>
</evidence>
<dbReference type="AlphaFoldDB" id="W1PD08"/>
<accession>W1PD08</accession>
<dbReference type="SFLD" id="SFLDS00005">
    <property type="entry name" value="Isoprenoid_Synthase_Type_I"/>
    <property type="match status" value="1"/>
</dbReference>
<evidence type="ECO:0000256" key="1">
    <source>
        <dbReference type="ARBA" id="ARBA00001946"/>
    </source>
</evidence>
<sequence length="515" mass="59745">MQEEEYISRTEALKKQFKALLRRKTEPIAPLELIDSIQRLGVGYHFEQDIKVALDTIYSNADIQQSWSDDLYATSLAFRLLRQHGYRMSSDVFCRFMDEKGSFEVSLIGDAKGMLSLYEACHLSVPGEDILDKAFTFTSKNLMDLTDRLEPSLSQKVQHALELPLHWRMVRLEARDYIQVYEKEKDMIPSLLEFAKLDFNSVQCTHQADLRRMSRWYNDMGFATKLPFARDRIVENCLWIIGYLFEPQFSRTREALIKIHCLITAIDDVYDVYGSLDELELFTEAVQRWDLNAMEKLPYYMKICYLALYNTTNMISYDILKEKGWNITNYLKEVWAGLGKANMLEAKWFSMGHKPTLEEYLNNSRVSSSVPVLLVHVYFLIAQSITQEAIDDITTESRLIYWSSMVLRLCNDLVTSPDEILRGVVPKSIQCYMHETGASEEAARKHIKEMIRDAWKKLNAECLAPSILPKPYVNFVVNLARMAHCAYSNGDGFTKPDSETREHINRLFIHSIPLD</sequence>
<keyword evidence="3" id="KW-0460">Magnesium</keyword>
<evidence type="ECO:0000259" key="5">
    <source>
        <dbReference type="Pfam" id="PF03936"/>
    </source>
</evidence>
<dbReference type="Pfam" id="PF03936">
    <property type="entry name" value="Terpene_synth_C"/>
    <property type="match status" value="1"/>
</dbReference>
<dbReference type="GO" id="GO:0016102">
    <property type="term" value="P:diterpenoid biosynthetic process"/>
    <property type="evidence" value="ECO:0007669"/>
    <property type="project" value="InterPro"/>
</dbReference>
<dbReference type="EMBL" id="KI394011">
    <property type="protein sequence ID" value="ERN05589.1"/>
    <property type="molecule type" value="Genomic_DNA"/>
</dbReference>
<dbReference type="InterPro" id="IPR044814">
    <property type="entry name" value="Terpene_cyclase_plant_C1"/>
</dbReference>